<accession>A0ABV6L5R2</accession>
<dbReference type="RefSeq" id="WP_377022661.1">
    <property type="nucleotide sequence ID" value="NZ_JBHLTS010000021.1"/>
</dbReference>
<keyword evidence="2" id="KW-1185">Reference proteome</keyword>
<evidence type="ECO:0000313" key="2">
    <source>
        <dbReference type="Proteomes" id="UP001589828"/>
    </source>
</evidence>
<evidence type="ECO:0000313" key="1">
    <source>
        <dbReference type="EMBL" id="MFC0514818.1"/>
    </source>
</evidence>
<protein>
    <submittedName>
        <fullName evidence="1">Uncharacterized protein</fullName>
    </submittedName>
</protein>
<name>A0ABV6L5R2_9SPHI</name>
<sequence length="50" mass="5636">MANSFYYPCYYTAWDDKYHGTALPSGTCYYLTGLHKGSKHLSGSVVVLIR</sequence>
<dbReference type="EMBL" id="JBHLTS010000021">
    <property type="protein sequence ID" value="MFC0514818.1"/>
    <property type="molecule type" value="Genomic_DNA"/>
</dbReference>
<reference evidence="1 2" key="1">
    <citation type="submission" date="2024-09" db="EMBL/GenBank/DDBJ databases">
        <authorList>
            <person name="Sun Q."/>
            <person name="Mori K."/>
        </authorList>
    </citation>
    <scope>NUCLEOTIDE SEQUENCE [LARGE SCALE GENOMIC DNA]</scope>
    <source>
        <strain evidence="1 2">NCAIM B.02415</strain>
    </source>
</reference>
<dbReference type="Proteomes" id="UP001589828">
    <property type="component" value="Unassembled WGS sequence"/>
</dbReference>
<proteinExistence type="predicted"/>
<organism evidence="1 2">
    <name type="scientific">Mucilaginibacter angelicae</name>
    <dbReference type="NCBI Taxonomy" id="869718"/>
    <lineage>
        <taxon>Bacteria</taxon>
        <taxon>Pseudomonadati</taxon>
        <taxon>Bacteroidota</taxon>
        <taxon>Sphingobacteriia</taxon>
        <taxon>Sphingobacteriales</taxon>
        <taxon>Sphingobacteriaceae</taxon>
        <taxon>Mucilaginibacter</taxon>
    </lineage>
</organism>
<gene>
    <name evidence="1" type="ORF">ACFFGT_11435</name>
</gene>
<comment type="caution">
    <text evidence="1">The sequence shown here is derived from an EMBL/GenBank/DDBJ whole genome shotgun (WGS) entry which is preliminary data.</text>
</comment>